<dbReference type="InterPro" id="IPR014756">
    <property type="entry name" value="Ig_E-set"/>
</dbReference>
<comment type="caution">
    <text evidence="3">The sequence shown here is derived from an EMBL/GenBank/DDBJ whole genome shotgun (WGS) entry which is preliminary data.</text>
</comment>
<feature type="compositionally biased region" description="Basic and acidic residues" evidence="1">
    <location>
        <begin position="385"/>
        <end position="399"/>
    </location>
</feature>
<dbReference type="Pfam" id="PF16561">
    <property type="entry name" value="AMPK1_CBM"/>
    <property type="match status" value="1"/>
</dbReference>
<name>A0A9P4HWJ2_9PEZI</name>
<evidence type="ECO:0000313" key="4">
    <source>
        <dbReference type="Proteomes" id="UP000799776"/>
    </source>
</evidence>
<protein>
    <submittedName>
        <fullName evidence="3">Carbohydrate-binding module family 48 protein</fullName>
    </submittedName>
</protein>
<feature type="region of interest" description="Disordered" evidence="1">
    <location>
        <begin position="470"/>
        <end position="535"/>
    </location>
</feature>
<feature type="compositionally biased region" description="Polar residues" evidence="1">
    <location>
        <begin position="645"/>
        <end position="668"/>
    </location>
</feature>
<feature type="domain" description="AMP-activated protein kinase glycogen-binding" evidence="2">
    <location>
        <begin position="2"/>
        <end position="75"/>
    </location>
</feature>
<dbReference type="SUPFAM" id="SSF81296">
    <property type="entry name" value="E set domains"/>
    <property type="match status" value="1"/>
</dbReference>
<feature type="non-terminal residue" evidence="3">
    <location>
        <position position="1"/>
    </location>
</feature>
<organism evidence="3 4">
    <name type="scientific">Saccharata proteae CBS 121410</name>
    <dbReference type="NCBI Taxonomy" id="1314787"/>
    <lineage>
        <taxon>Eukaryota</taxon>
        <taxon>Fungi</taxon>
        <taxon>Dikarya</taxon>
        <taxon>Ascomycota</taxon>
        <taxon>Pezizomycotina</taxon>
        <taxon>Dothideomycetes</taxon>
        <taxon>Dothideomycetes incertae sedis</taxon>
        <taxon>Botryosphaeriales</taxon>
        <taxon>Saccharataceae</taxon>
        <taxon>Saccharata</taxon>
    </lineage>
</organism>
<evidence type="ECO:0000256" key="1">
    <source>
        <dbReference type="SAM" id="MobiDB-lite"/>
    </source>
</evidence>
<sequence>DHPANEVYVTGSFDDWAKSVKLERQGDSGSFAKTVELPKSDEKVLYKFVVDGNWTTSAQAPQEDDGHGIYNNVLHPNDIAPISHIMSNVAPDSTTAKLAGEQPKATPADEIPGAFIETPAALEDMKEYAVKPIPASEGAGNPIKLAPGEPVPDSSTFNTNSVSSTVRDDPELKAKDEEAKGEQTFGVSPIPASAGVGNPISQPAGTGVPASDKVTANTVNSTVKLDKASYEKSDALPPQIGPVVTSEEGSMFDIPGVTNSTIPESSLPMGSAPTNVDPGFTIQSADTASTTAALAGLVPKEPRGVPEVVKDSQAEAHVSPEASTNVNAVEDKKAMEKELLSEVPKEPAAVDTTPAGSSVPEVVSESQDKAHAAPEASASPTAVQDKTDMESELKAKVPEEPATTENSPPAQVAKQVGETAAVVAGGLAATGAAVAGAAYVKASETAKETANKINPQVQQAINAMNSTLGSNEAAATEVPEPVSESIAQSHTSPEAASNSEAVTEKSAMESELLNKVPEDNATGESAPTMKPATVPDVVKESIAQADVAPEAATNPTAIKEKTVMENELKREVPTTTEIADPAPTESAALSATAPIAPTTSETTSPAAAAVAPAAEVATAPAMSPTALEDREPFQSSSDPKIPITTLKQTEPVVSTGPATSTVPETSGPPQTPTKKDDAQSAASAAAKKSTDETSKNGAAGSSSPEDKKKKRRSFFGKLKDKFTGHKEA</sequence>
<feature type="region of interest" description="Disordered" evidence="1">
    <location>
        <begin position="133"/>
        <end position="213"/>
    </location>
</feature>
<dbReference type="OrthoDB" id="5873279at2759"/>
<dbReference type="CDD" id="cd02859">
    <property type="entry name" value="E_set_AMPKbeta_like_N"/>
    <property type="match status" value="1"/>
</dbReference>
<dbReference type="AlphaFoldDB" id="A0A9P4HWJ2"/>
<feature type="region of interest" description="Disordered" evidence="1">
    <location>
        <begin position="233"/>
        <end position="282"/>
    </location>
</feature>
<feature type="compositionally biased region" description="Basic and acidic residues" evidence="1">
    <location>
        <begin position="300"/>
        <end position="314"/>
    </location>
</feature>
<feature type="region of interest" description="Disordered" evidence="1">
    <location>
        <begin position="297"/>
        <end position="415"/>
    </location>
</feature>
<evidence type="ECO:0000313" key="3">
    <source>
        <dbReference type="EMBL" id="KAF2087761.1"/>
    </source>
</evidence>
<feature type="compositionally biased region" description="Low complexity" evidence="1">
    <location>
        <begin position="154"/>
        <end position="165"/>
    </location>
</feature>
<dbReference type="EMBL" id="ML978719">
    <property type="protein sequence ID" value="KAF2087761.1"/>
    <property type="molecule type" value="Genomic_DNA"/>
</dbReference>
<feature type="compositionally biased region" description="Basic and acidic residues" evidence="1">
    <location>
        <begin position="329"/>
        <end position="345"/>
    </location>
</feature>
<dbReference type="InterPro" id="IPR032640">
    <property type="entry name" value="AMPK1_CBM"/>
</dbReference>
<gene>
    <name evidence="3" type="ORF">K490DRAFT_41516</name>
</gene>
<dbReference type="InterPro" id="IPR013783">
    <property type="entry name" value="Ig-like_fold"/>
</dbReference>
<dbReference type="Proteomes" id="UP000799776">
    <property type="component" value="Unassembled WGS sequence"/>
</dbReference>
<feature type="compositionally biased region" description="Basic and acidic residues" evidence="1">
    <location>
        <begin position="717"/>
        <end position="728"/>
    </location>
</feature>
<feature type="region of interest" description="Disordered" evidence="1">
    <location>
        <begin position="571"/>
        <end position="728"/>
    </location>
</feature>
<feature type="compositionally biased region" description="Low complexity" evidence="1">
    <location>
        <begin position="586"/>
        <end position="624"/>
    </location>
</feature>
<feature type="compositionally biased region" description="Polar residues" evidence="1">
    <location>
        <begin position="485"/>
        <end position="501"/>
    </location>
</feature>
<reference evidence="3" key="1">
    <citation type="journal article" date="2020" name="Stud. Mycol.">
        <title>101 Dothideomycetes genomes: a test case for predicting lifestyles and emergence of pathogens.</title>
        <authorList>
            <person name="Haridas S."/>
            <person name="Albert R."/>
            <person name="Binder M."/>
            <person name="Bloem J."/>
            <person name="Labutti K."/>
            <person name="Salamov A."/>
            <person name="Andreopoulos B."/>
            <person name="Baker S."/>
            <person name="Barry K."/>
            <person name="Bills G."/>
            <person name="Bluhm B."/>
            <person name="Cannon C."/>
            <person name="Castanera R."/>
            <person name="Culley D."/>
            <person name="Daum C."/>
            <person name="Ezra D."/>
            <person name="Gonzalez J."/>
            <person name="Henrissat B."/>
            <person name="Kuo A."/>
            <person name="Liang C."/>
            <person name="Lipzen A."/>
            <person name="Lutzoni F."/>
            <person name="Magnuson J."/>
            <person name="Mondo S."/>
            <person name="Nolan M."/>
            <person name="Ohm R."/>
            <person name="Pangilinan J."/>
            <person name="Park H.-J."/>
            <person name="Ramirez L."/>
            <person name="Alfaro M."/>
            <person name="Sun H."/>
            <person name="Tritt A."/>
            <person name="Yoshinaga Y."/>
            <person name="Zwiers L.-H."/>
            <person name="Turgeon B."/>
            <person name="Goodwin S."/>
            <person name="Spatafora J."/>
            <person name="Crous P."/>
            <person name="Grigoriev I."/>
        </authorList>
    </citation>
    <scope>NUCLEOTIDE SEQUENCE</scope>
    <source>
        <strain evidence="3">CBS 121410</strain>
    </source>
</reference>
<proteinExistence type="predicted"/>
<feature type="compositionally biased region" description="Basic and acidic residues" evidence="1">
    <location>
        <begin position="166"/>
        <end position="181"/>
    </location>
</feature>
<dbReference type="Gene3D" id="2.60.40.10">
    <property type="entry name" value="Immunoglobulins"/>
    <property type="match status" value="1"/>
</dbReference>
<evidence type="ECO:0000259" key="2">
    <source>
        <dbReference type="Pfam" id="PF16561"/>
    </source>
</evidence>
<keyword evidence="4" id="KW-1185">Reference proteome</keyword>
<accession>A0A9P4HWJ2</accession>